<proteinExistence type="predicted"/>
<sequence>MHSISFSSYLFIALASILSLSITTSCSNSKKDNNELDTFQYASIFGKNVLVFDDSMDLDSIKMVLQALHEQQKYNEFGSERYALLFKPGTYNLDVTVDYYVQAIGLGRYPEDVTINGAVQSITTTSSNNVPNKVTTMFWRGAENFKVVPQDGKMMYWAVSQAAPYRRMHVVGDINFDKGSWASGGVLANSIVEGRAGLTSGQQWMTRNSRIGSWEGGNWNRVFIGVEGAPNDRWPDQPTTIIDKTPVVREKPFLTYNESVGYSVFVPVLRRESSGPSWVNRDEKGELIPITSFHIAYPDKDNASSINQALSDGKHILFTPGIYEINETLTITKPNTVILGLGLPTLIPLYGKVAIATNDISGVKLAGFMVDAGPELSPTLIQIGSEDTQANYPDNPISLHDIYCRVGGAVVGQSKTTVTINSNYVIGDHFWLWRADHGVGTGWKDGQNKHGLVVNGHHVTIYGLFNEHFQGYQTLWNGEHGRTYFYQSEIPYHPPSIEVWNDNGKPGYASYKVANNVQNHEAYGLGIYSFFSGEPTVSNNVRLENAMEVPNHTGIDIRHISTFAGRNGGINHIINGLGESTNSGELKHYDRFQGEN</sequence>
<evidence type="ECO:0000313" key="2">
    <source>
        <dbReference type="EMBL" id="MDU8886825.1"/>
    </source>
</evidence>
<protein>
    <submittedName>
        <fullName evidence="2">Coagulation factor 5/8 type domain-containing protein</fullName>
    </submittedName>
</protein>
<accession>A0ABU3U8T3</accession>
<evidence type="ECO:0000256" key="1">
    <source>
        <dbReference type="SAM" id="SignalP"/>
    </source>
</evidence>
<feature type="signal peptide" evidence="1">
    <location>
        <begin position="1"/>
        <end position="21"/>
    </location>
</feature>
<dbReference type="InterPro" id="IPR059186">
    <property type="entry name" value="SACTE_4363"/>
</dbReference>
<keyword evidence="3" id="KW-1185">Reference proteome</keyword>
<dbReference type="Gene3D" id="2.160.20.10">
    <property type="entry name" value="Single-stranded right-handed beta-helix, Pectin lyase-like"/>
    <property type="match status" value="1"/>
</dbReference>
<dbReference type="InterPro" id="IPR012334">
    <property type="entry name" value="Pectin_lyas_fold"/>
</dbReference>
<reference evidence="2 3" key="1">
    <citation type="submission" date="2023-10" db="EMBL/GenBank/DDBJ databases">
        <title>Marimonas sp. nov. isolated from tidal mud flat.</title>
        <authorList>
            <person name="Jaincy N.J."/>
            <person name="Srinivasan S."/>
            <person name="Lee S.-S."/>
        </authorList>
    </citation>
    <scope>NUCLEOTIDE SEQUENCE [LARGE SCALE GENOMIC DNA]</scope>
    <source>
        <strain evidence="2 3">MJ-SS3</strain>
    </source>
</reference>
<dbReference type="InterPro" id="IPR011050">
    <property type="entry name" value="Pectin_lyase_fold/virulence"/>
</dbReference>
<dbReference type="Proteomes" id="UP001268651">
    <property type="component" value="Unassembled WGS sequence"/>
</dbReference>
<keyword evidence="1" id="KW-0732">Signal</keyword>
<name>A0ABU3U8T3_9FLAO</name>
<dbReference type="SUPFAM" id="SSF51126">
    <property type="entry name" value="Pectin lyase-like"/>
    <property type="match status" value="1"/>
</dbReference>
<dbReference type="CDD" id="cd23669">
    <property type="entry name" value="GH55_SacteLam55A-like"/>
    <property type="match status" value="1"/>
</dbReference>
<dbReference type="EMBL" id="JAWHTF010000007">
    <property type="protein sequence ID" value="MDU8886825.1"/>
    <property type="molecule type" value="Genomic_DNA"/>
</dbReference>
<evidence type="ECO:0000313" key="3">
    <source>
        <dbReference type="Proteomes" id="UP001268651"/>
    </source>
</evidence>
<comment type="caution">
    <text evidence="2">The sequence shown here is derived from an EMBL/GenBank/DDBJ whole genome shotgun (WGS) entry which is preliminary data.</text>
</comment>
<feature type="chain" id="PRO_5047140596" evidence="1">
    <location>
        <begin position="22"/>
        <end position="596"/>
    </location>
</feature>
<organism evidence="2 3">
    <name type="scientific">Gilvirhabdus luticola</name>
    <dbReference type="NCBI Taxonomy" id="3079858"/>
    <lineage>
        <taxon>Bacteria</taxon>
        <taxon>Pseudomonadati</taxon>
        <taxon>Bacteroidota</taxon>
        <taxon>Flavobacteriia</taxon>
        <taxon>Flavobacteriales</taxon>
        <taxon>Flavobacteriaceae</taxon>
        <taxon>Gilvirhabdus</taxon>
    </lineage>
</organism>
<dbReference type="RefSeq" id="WP_316662924.1">
    <property type="nucleotide sequence ID" value="NZ_JAWHTF010000007.1"/>
</dbReference>
<gene>
    <name evidence="2" type="ORF">RXV94_11690</name>
</gene>